<protein>
    <submittedName>
        <fullName evidence="4">SAM-dependent methyltransferase</fullName>
    </submittedName>
</protein>
<dbReference type="InterPro" id="IPR029063">
    <property type="entry name" value="SAM-dependent_MTases_sf"/>
</dbReference>
<keyword evidence="3" id="KW-0949">S-adenosyl-L-methionine</keyword>
<dbReference type="GO" id="GO:0008168">
    <property type="term" value="F:methyltransferase activity"/>
    <property type="evidence" value="ECO:0007669"/>
    <property type="project" value="UniProtKB-KW"/>
</dbReference>
<proteinExistence type="predicted"/>
<keyword evidence="1 4" id="KW-0489">Methyltransferase</keyword>
<dbReference type="PANTHER" id="PTHR10509:SF14">
    <property type="entry name" value="CAFFEOYL-COA O-METHYLTRANSFERASE 3-RELATED"/>
    <property type="match status" value="1"/>
</dbReference>
<evidence type="ECO:0000256" key="2">
    <source>
        <dbReference type="ARBA" id="ARBA00022679"/>
    </source>
</evidence>
<evidence type="ECO:0000256" key="3">
    <source>
        <dbReference type="ARBA" id="ARBA00022691"/>
    </source>
</evidence>
<sequence length="222" mass="24991">MNEKVPVKHVTITSEIQQYVVGSGLVQDDVLRWIVERTQELGRPAIQQIVPEEGALLTLLTGLTEARFAVEVGTFTGYSSLCIARGLAEGGTLLCCDNSEEWTRVAREAWRKAGVEDRITLELASATETIRALPREEHIDFSFIDADLRNHAEYFDELIVRTRRNGVIVIDNTLLRGRVAHRERDEDAEMVHAFNERLLGDDRIESVLLPFHDGVTVVRKVG</sequence>
<dbReference type="Pfam" id="PF01596">
    <property type="entry name" value="Methyltransf_3"/>
    <property type="match status" value="1"/>
</dbReference>
<dbReference type="PROSITE" id="PS51682">
    <property type="entry name" value="SAM_OMT_I"/>
    <property type="match status" value="1"/>
</dbReference>
<dbReference type="GO" id="GO:0032259">
    <property type="term" value="P:methylation"/>
    <property type="evidence" value="ECO:0007669"/>
    <property type="project" value="UniProtKB-KW"/>
</dbReference>
<accession>A0ABX3JKU9</accession>
<gene>
    <name evidence="4" type="ORF">B0293_04190</name>
</gene>
<dbReference type="PANTHER" id="PTHR10509">
    <property type="entry name" value="O-METHYLTRANSFERASE-RELATED"/>
    <property type="match status" value="1"/>
</dbReference>
<evidence type="ECO:0000313" key="5">
    <source>
        <dbReference type="Proteomes" id="UP000188551"/>
    </source>
</evidence>
<dbReference type="InterPro" id="IPR002935">
    <property type="entry name" value="SAM_O-MeTrfase"/>
</dbReference>
<dbReference type="Proteomes" id="UP000188551">
    <property type="component" value="Unassembled WGS sequence"/>
</dbReference>
<dbReference type="Gene3D" id="3.40.50.150">
    <property type="entry name" value="Vaccinia Virus protein VP39"/>
    <property type="match status" value="1"/>
</dbReference>
<keyword evidence="5" id="KW-1185">Reference proteome</keyword>
<evidence type="ECO:0000256" key="1">
    <source>
        <dbReference type="ARBA" id="ARBA00022603"/>
    </source>
</evidence>
<evidence type="ECO:0000313" key="4">
    <source>
        <dbReference type="EMBL" id="OOC08082.1"/>
    </source>
</evidence>
<organism evidence="4 5">
    <name type="scientific">Amycolatopsis azurea DSM 43854</name>
    <dbReference type="NCBI Taxonomy" id="1238180"/>
    <lineage>
        <taxon>Bacteria</taxon>
        <taxon>Bacillati</taxon>
        <taxon>Actinomycetota</taxon>
        <taxon>Actinomycetes</taxon>
        <taxon>Pseudonocardiales</taxon>
        <taxon>Pseudonocardiaceae</taxon>
        <taxon>Amycolatopsis</taxon>
    </lineage>
</organism>
<dbReference type="SUPFAM" id="SSF53335">
    <property type="entry name" value="S-adenosyl-L-methionine-dependent methyltransferases"/>
    <property type="match status" value="1"/>
</dbReference>
<keyword evidence="2" id="KW-0808">Transferase</keyword>
<reference evidence="4 5" key="1">
    <citation type="submission" date="2017-02" db="EMBL/GenBank/DDBJ databases">
        <title>Amycolatopsis azurea DSM 43854 draft genome.</title>
        <authorList>
            <person name="Mayilraj S."/>
        </authorList>
    </citation>
    <scope>NUCLEOTIDE SEQUENCE [LARGE SCALE GENOMIC DNA]</scope>
    <source>
        <strain evidence="4 5">DSM 43854</strain>
    </source>
</reference>
<comment type="caution">
    <text evidence="4">The sequence shown here is derived from an EMBL/GenBank/DDBJ whole genome shotgun (WGS) entry which is preliminary data.</text>
</comment>
<dbReference type="EMBL" id="MUXN01000002">
    <property type="protein sequence ID" value="OOC08082.1"/>
    <property type="molecule type" value="Genomic_DNA"/>
</dbReference>
<dbReference type="InterPro" id="IPR050362">
    <property type="entry name" value="Cation-dep_OMT"/>
</dbReference>
<name>A0ABX3JKU9_9PSEU</name>
<dbReference type="RefSeq" id="WP_039916167.1">
    <property type="nucleotide sequence ID" value="NZ_ANMG01000010.1"/>
</dbReference>